<dbReference type="InterPro" id="IPR005561">
    <property type="entry name" value="ANTAR"/>
</dbReference>
<dbReference type="SMART" id="SM01012">
    <property type="entry name" value="ANTAR"/>
    <property type="match status" value="1"/>
</dbReference>
<keyword evidence="1" id="KW-0808">Transferase</keyword>
<evidence type="ECO:0000256" key="3">
    <source>
        <dbReference type="ARBA" id="ARBA00023015"/>
    </source>
</evidence>
<dbReference type="InterPro" id="IPR003018">
    <property type="entry name" value="GAF"/>
</dbReference>
<dbReference type="Gene3D" id="1.10.10.10">
    <property type="entry name" value="Winged helix-like DNA-binding domain superfamily/Winged helix DNA-binding domain"/>
    <property type="match status" value="1"/>
</dbReference>
<feature type="domain" description="ANTAR" evidence="5">
    <location>
        <begin position="170"/>
        <end position="231"/>
    </location>
</feature>
<accession>A0A2A9EQY5</accession>
<dbReference type="InterPro" id="IPR011006">
    <property type="entry name" value="CheY-like_superfamily"/>
</dbReference>
<gene>
    <name evidence="6" type="ORF">ATJ97_3483</name>
</gene>
<dbReference type="PIRSF" id="PIRSF036625">
    <property type="entry name" value="GAF_ANTAR"/>
    <property type="match status" value="1"/>
</dbReference>
<evidence type="ECO:0000259" key="5">
    <source>
        <dbReference type="PROSITE" id="PS50921"/>
    </source>
</evidence>
<dbReference type="SUPFAM" id="SSF55781">
    <property type="entry name" value="GAF domain-like"/>
    <property type="match status" value="1"/>
</dbReference>
<dbReference type="OrthoDB" id="3688893at2"/>
<dbReference type="Gene3D" id="3.30.450.40">
    <property type="match status" value="1"/>
</dbReference>
<sequence length="239" mass="25772">MPESLPLGEELARAYARASGLLLTTETVHNGLRLVTSVAAEALPRTAGAGVTVSDGDAVTTVAATDPLVLRADEAQYRSGDGPCLTAWEVHGTVRIDDVRQEERWPQWCRAVRDTDVRSVLSTALVAGDTAVGAIKVYSTVPRAYGGGSEHLLRMFAAQAATLVMHARTGEEAQRLSDELRAAVRTRDVVATARGILMERDHLGEADALALLIALARRERRDLEDVALGLLRSTARRQR</sequence>
<dbReference type="Pfam" id="PF13185">
    <property type="entry name" value="GAF_2"/>
    <property type="match status" value="1"/>
</dbReference>
<keyword evidence="2" id="KW-0418">Kinase</keyword>
<protein>
    <submittedName>
        <fullName evidence="6">GAF domain-containing protein</fullName>
    </submittedName>
</protein>
<dbReference type="GO" id="GO:0003723">
    <property type="term" value="F:RNA binding"/>
    <property type="evidence" value="ECO:0007669"/>
    <property type="project" value="InterPro"/>
</dbReference>
<dbReference type="PROSITE" id="PS50921">
    <property type="entry name" value="ANTAR"/>
    <property type="match status" value="1"/>
</dbReference>
<dbReference type="InterPro" id="IPR012074">
    <property type="entry name" value="GAF_ANTAR"/>
</dbReference>
<proteinExistence type="predicted"/>
<comment type="caution">
    <text evidence="6">The sequence shown here is derived from an EMBL/GenBank/DDBJ whole genome shotgun (WGS) entry which is preliminary data.</text>
</comment>
<dbReference type="InterPro" id="IPR029016">
    <property type="entry name" value="GAF-like_dom_sf"/>
</dbReference>
<evidence type="ECO:0000256" key="2">
    <source>
        <dbReference type="ARBA" id="ARBA00022777"/>
    </source>
</evidence>
<evidence type="ECO:0000256" key="4">
    <source>
        <dbReference type="ARBA" id="ARBA00023163"/>
    </source>
</evidence>
<evidence type="ECO:0000256" key="1">
    <source>
        <dbReference type="ARBA" id="ARBA00022679"/>
    </source>
</evidence>
<dbReference type="AlphaFoldDB" id="A0A2A9EQY5"/>
<keyword evidence="7" id="KW-1185">Reference proteome</keyword>
<keyword evidence="4" id="KW-0804">Transcription</keyword>
<dbReference type="SMART" id="SM00065">
    <property type="entry name" value="GAF"/>
    <property type="match status" value="1"/>
</dbReference>
<dbReference type="GO" id="GO:0016301">
    <property type="term" value="F:kinase activity"/>
    <property type="evidence" value="ECO:0007669"/>
    <property type="project" value="UniProtKB-KW"/>
</dbReference>
<reference evidence="6 7" key="1">
    <citation type="submission" date="2017-10" db="EMBL/GenBank/DDBJ databases">
        <title>Sequencing the genomes of 1000 actinobacteria strains.</title>
        <authorList>
            <person name="Klenk H.-P."/>
        </authorList>
    </citation>
    <scope>NUCLEOTIDE SEQUENCE [LARGE SCALE GENOMIC DNA]</scope>
    <source>
        <strain evidence="6 7">DSM 21838</strain>
    </source>
</reference>
<dbReference type="Proteomes" id="UP000222106">
    <property type="component" value="Unassembled WGS sequence"/>
</dbReference>
<dbReference type="RefSeq" id="WP_098484770.1">
    <property type="nucleotide sequence ID" value="NZ_PDJI01000004.1"/>
</dbReference>
<organism evidence="6 7">
    <name type="scientific">Georgenia soli</name>
    <dbReference type="NCBI Taxonomy" id="638953"/>
    <lineage>
        <taxon>Bacteria</taxon>
        <taxon>Bacillati</taxon>
        <taxon>Actinomycetota</taxon>
        <taxon>Actinomycetes</taxon>
        <taxon>Micrococcales</taxon>
        <taxon>Bogoriellaceae</taxon>
        <taxon>Georgenia</taxon>
    </lineage>
</organism>
<dbReference type="SUPFAM" id="SSF52172">
    <property type="entry name" value="CheY-like"/>
    <property type="match status" value="1"/>
</dbReference>
<dbReference type="Pfam" id="PF03861">
    <property type="entry name" value="ANTAR"/>
    <property type="match status" value="1"/>
</dbReference>
<evidence type="ECO:0000313" key="6">
    <source>
        <dbReference type="EMBL" id="PFG40941.1"/>
    </source>
</evidence>
<keyword evidence="3" id="KW-0805">Transcription regulation</keyword>
<name>A0A2A9EQY5_9MICO</name>
<dbReference type="EMBL" id="PDJI01000004">
    <property type="protein sequence ID" value="PFG40941.1"/>
    <property type="molecule type" value="Genomic_DNA"/>
</dbReference>
<dbReference type="InterPro" id="IPR036388">
    <property type="entry name" value="WH-like_DNA-bd_sf"/>
</dbReference>
<evidence type="ECO:0000313" key="7">
    <source>
        <dbReference type="Proteomes" id="UP000222106"/>
    </source>
</evidence>